<evidence type="ECO:0000313" key="2">
    <source>
        <dbReference type="EMBL" id="TWI12383.1"/>
    </source>
</evidence>
<dbReference type="OrthoDB" id="1347096at2"/>
<evidence type="ECO:0008006" key="4">
    <source>
        <dbReference type="Google" id="ProtNLM"/>
    </source>
</evidence>
<accession>V6RZU4</accession>
<dbReference type="STRING" id="1341154.FCR2A7T_13670"/>
<reference evidence="2 3" key="1">
    <citation type="journal article" date="2015" name="Stand. Genomic Sci.">
        <title>Genomic Encyclopedia of Bacterial and Archaeal Type Strains, Phase III: the genomes of soil and plant-associated and newly described type strains.</title>
        <authorList>
            <person name="Whitman W.B."/>
            <person name="Woyke T."/>
            <person name="Klenk H.P."/>
            <person name="Zhou Y."/>
            <person name="Lilburn T.G."/>
            <person name="Beck B.J."/>
            <person name="De Vos P."/>
            <person name="Vandamme P."/>
            <person name="Eisen J.A."/>
            <person name="Garrity G."/>
            <person name="Hugenholtz P."/>
            <person name="Kyrpides N.C."/>
        </authorList>
    </citation>
    <scope>NUCLEOTIDE SEQUENCE [LARGE SCALE GENOMIC DNA]</scope>
    <source>
        <strain evidence="2 3">CGMCC 1.7270</strain>
    </source>
</reference>
<protein>
    <recommendedName>
        <fullName evidence="4">DUF4476 domain-containing protein</fullName>
    </recommendedName>
</protein>
<dbReference type="AlphaFoldDB" id="V6RZU4"/>
<evidence type="ECO:0000313" key="3">
    <source>
        <dbReference type="Proteomes" id="UP000319848"/>
    </source>
</evidence>
<keyword evidence="3" id="KW-1185">Reference proteome</keyword>
<organism evidence="2 3">
    <name type="scientific">Flavobacterium cauense R2A-7</name>
    <dbReference type="NCBI Taxonomy" id="1341154"/>
    <lineage>
        <taxon>Bacteria</taxon>
        <taxon>Pseudomonadati</taxon>
        <taxon>Bacteroidota</taxon>
        <taxon>Flavobacteriia</taxon>
        <taxon>Flavobacteriales</taxon>
        <taxon>Flavobacteriaceae</taxon>
        <taxon>Flavobacterium</taxon>
    </lineage>
</organism>
<keyword evidence="1" id="KW-0732">Signal</keyword>
<dbReference type="EMBL" id="VLKQ01000006">
    <property type="protein sequence ID" value="TWI12383.1"/>
    <property type="molecule type" value="Genomic_DNA"/>
</dbReference>
<sequence length="218" mass="25180">MKKYLIILCFLLSAMGFSQSKAECFCPKSEVTSFQKSDTIFSFSNNRQIALCGYKEIIDDKSYYSEFVISECGSDKIIEFWGATATCLTRFSNDKLNIETLLPLPLGNDYEYRDFVWSTETFYYSGAKLQRIFQINKGIKKYTQNQIQQVLKAFEKADAKLNDETMVLCNKLFVAAISNSEKARKYFLDFETKFGTLDGAFAEEYKDLKAKLALWNKR</sequence>
<evidence type="ECO:0000256" key="1">
    <source>
        <dbReference type="SAM" id="SignalP"/>
    </source>
</evidence>
<gene>
    <name evidence="2" type="ORF">IP98_01595</name>
</gene>
<dbReference type="Proteomes" id="UP000319848">
    <property type="component" value="Unassembled WGS sequence"/>
</dbReference>
<name>V6RZU4_9FLAO</name>
<feature type="chain" id="PRO_5030178675" description="DUF4476 domain-containing protein" evidence="1">
    <location>
        <begin position="23"/>
        <end position="218"/>
    </location>
</feature>
<comment type="caution">
    <text evidence="2">The sequence shown here is derived from an EMBL/GenBank/DDBJ whole genome shotgun (WGS) entry which is preliminary data.</text>
</comment>
<dbReference type="RefSeq" id="WP_023570507.1">
    <property type="nucleotide sequence ID" value="NZ_AVBI01000014.1"/>
</dbReference>
<feature type="signal peptide" evidence="1">
    <location>
        <begin position="1"/>
        <end position="22"/>
    </location>
</feature>
<proteinExistence type="predicted"/>